<feature type="compositionally biased region" description="Low complexity" evidence="1">
    <location>
        <begin position="75"/>
        <end position="88"/>
    </location>
</feature>
<evidence type="ECO:0000313" key="3">
    <source>
        <dbReference type="EMBL" id="KAA8630003.1"/>
    </source>
</evidence>
<organism evidence="3 4">
    <name type="scientific">Sordaria macrospora</name>
    <dbReference type="NCBI Taxonomy" id="5147"/>
    <lineage>
        <taxon>Eukaryota</taxon>
        <taxon>Fungi</taxon>
        <taxon>Dikarya</taxon>
        <taxon>Ascomycota</taxon>
        <taxon>Pezizomycotina</taxon>
        <taxon>Sordariomycetes</taxon>
        <taxon>Sordariomycetidae</taxon>
        <taxon>Sordariales</taxon>
        <taxon>Sordariaceae</taxon>
        <taxon>Sordaria</taxon>
    </lineage>
</organism>
<evidence type="ECO:0000256" key="1">
    <source>
        <dbReference type="SAM" id="MobiDB-lite"/>
    </source>
</evidence>
<dbReference type="AlphaFoldDB" id="A0A8S8ZIQ6"/>
<proteinExistence type="predicted"/>
<evidence type="ECO:0000256" key="2">
    <source>
        <dbReference type="SAM" id="Phobius"/>
    </source>
</evidence>
<reference evidence="3 4" key="1">
    <citation type="submission" date="2017-07" db="EMBL/GenBank/DDBJ databases">
        <title>Genome sequence of the Sordaria macrospora wild type strain R19027.</title>
        <authorList>
            <person name="Nowrousian M."/>
            <person name="Teichert I."/>
            <person name="Kueck U."/>
        </authorList>
    </citation>
    <scope>NUCLEOTIDE SEQUENCE [LARGE SCALE GENOMIC DNA]</scope>
    <source>
        <strain evidence="3 4">R19027</strain>
        <tissue evidence="3">Mycelium</tissue>
    </source>
</reference>
<feature type="region of interest" description="Disordered" evidence="1">
    <location>
        <begin position="207"/>
        <end position="229"/>
    </location>
</feature>
<protein>
    <recommendedName>
        <fullName evidence="5">Tetraspanin Tsp3</fullName>
    </recommendedName>
</protein>
<keyword evidence="2" id="KW-0472">Membrane</keyword>
<feature type="region of interest" description="Disordered" evidence="1">
    <location>
        <begin position="75"/>
        <end position="113"/>
    </location>
</feature>
<feature type="compositionally biased region" description="Gly residues" evidence="1">
    <location>
        <begin position="215"/>
        <end position="224"/>
    </location>
</feature>
<dbReference type="VEuPathDB" id="FungiDB:SMAC_08170"/>
<feature type="transmembrane region" description="Helical" evidence="2">
    <location>
        <begin position="6"/>
        <end position="24"/>
    </location>
</feature>
<evidence type="ECO:0008006" key="5">
    <source>
        <dbReference type="Google" id="ProtNLM"/>
    </source>
</evidence>
<keyword evidence="2" id="KW-0812">Transmembrane</keyword>
<name>A0A8S8ZIQ6_SORMA</name>
<feature type="compositionally biased region" description="Gly residues" evidence="1">
    <location>
        <begin position="302"/>
        <end position="315"/>
    </location>
</feature>
<dbReference type="Proteomes" id="UP000433876">
    <property type="component" value="Unassembled WGS sequence"/>
</dbReference>
<feature type="region of interest" description="Disordered" evidence="1">
    <location>
        <begin position="366"/>
        <end position="418"/>
    </location>
</feature>
<feature type="compositionally biased region" description="Acidic residues" evidence="1">
    <location>
        <begin position="367"/>
        <end position="378"/>
    </location>
</feature>
<feature type="transmembrane region" description="Helical" evidence="2">
    <location>
        <begin position="36"/>
        <end position="56"/>
    </location>
</feature>
<gene>
    <name evidence="3" type="ORF">SMACR_08170</name>
</gene>
<evidence type="ECO:0000313" key="4">
    <source>
        <dbReference type="Proteomes" id="UP000433876"/>
    </source>
</evidence>
<sequence length="418" mass="44560">MITLGLIYTLIILILLAFAIYEHIHAQSLSLPISPGLTLLTILLPLLSAFNTVYLYRISTTNTNQNIRPKLLMSHSSSTITPNPSNPNQQLQIRPSRARRPHPGVGGGPKPSLRSLLPSLSSALQTTQLIFSVILVTLATSSLTSSPFSIPSVPGSGSGSGGQGSIELCALEQTWSHFFRTHDADSIRKIQDALQCCGFRNPKHMSWPFPSGRNGQPGGPGQPGKGTEQCMNMWPDRKEGCANKWEGGFRSVMGGEVAVVVGVLAVQVFGWGLGRYFQARQTKGAARRGGSGRNENVVVNGDGEGSSNGGNGGNANNGSWWNKLLQSFGVPHGDENDTQAQAYRGLEDGELGAQRRPLLGEGHFGIEEVDDESQDGDGGEERDVERGGSAHGYGSATNSRVQPSGIHQDVADPWADGN</sequence>
<accession>A0A8S8ZIQ6</accession>
<keyword evidence="2" id="KW-1133">Transmembrane helix</keyword>
<feature type="compositionally biased region" description="Basic and acidic residues" evidence="1">
    <location>
        <begin position="379"/>
        <end position="388"/>
    </location>
</feature>
<feature type="region of interest" description="Disordered" evidence="1">
    <location>
        <begin position="283"/>
        <end position="318"/>
    </location>
</feature>
<dbReference type="EMBL" id="NMPR01000117">
    <property type="protein sequence ID" value="KAA8630003.1"/>
    <property type="molecule type" value="Genomic_DNA"/>
</dbReference>
<comment type="caution">
    <text evidence="3">The sequence shown here is derived from an EMBL/GenBank/DDBJ whole genome shotgun (WGS) entry which is preliminary data.</text>
</comment>